<evidence type="ECO:0000256" key="2">
    <source>
        <dbReference type="ARBA" id="ARBA00005811"/>
    </source>
</evidence>
<dbReference type="GO" id="GO:0015031">
    <property type="term" value="P:protein transport"/>
    <property type="evidence" value="ECO:0007669"/>
    <property type="project" value="UniProtKB-KW"/>
</dbReference>
<keyword evidence="3" id="KW-1003">Cell membrane</keyword>
<sequence length="161" mass="17535">MRSASTFIDDEEEGVSLSRHGRKKQEIDLDITPMIDVTFLLLIFFMVTSTMKDPDSADLPASHHGVGVEQGESLIVLVTGAEEDTTVVFPDGKRFPIADVLDRDLLRTLVEEGLAMDPPRNRLVLNGDQDGPYGAINQLAQSIAGIEGLTIHLGVQDPIPQ</sequence>
<keyword evidence="9" id="KW-1185">Reference proteome</keyword>
<dbReference type="PANTHER" id="PTHR30558:SF3">
    <property type="entry name" value="BIOPOLYMER TRANSPORT PROTEIN EXBD-RELATED"/>
    <property type="match status" value="1"/>
</dbReference>
<protein>
    <submittedName>
        <fullName evidence="8">Biopolymer transport protein ExbD/TolR</fullName>
    </submittedName>
</protein>
<accession>A0A517T7V6</accession>
<dbReference type="OrthoDB" id="9793581at2"/>
<gene>
    <name evidence="8" type="ORF">V22_16920</name>
</gene>
<keyword evidence="7" id="KW-0813">Transport</keyword>
<evidence type="ECO:0000256" key="5">
    <source>
        <dbReference type="ARBA" id="ARBA00022989"/>
    </source>
</evidence>
<proteinExistence type="inferred from homology"/>
<keyword evidence="7" id="KW-0653">Protein transport</keyword>
<keyword evidence="6" id="KW-0472">Membrane</keyword>
<comment type="similarity">
    <text evidence="2 7">Belongs to the ExbD/TolR family.</text>
</comment>
<dbReference type="KEGG" id="chya:V22_16920"/>
<reference evidence="8 9" key="1">
    <citation type="submission" date="2019-02" db="EMBL/GenBank/DDBJ databases">
        <title>Deep-cultivation of Planctomycetes and their phenomic and genomic characterization uncovers novel biology.</title>
        <authorList>
            <person name="Wiegand S."/>
            <person name="Jogler M."/>
            <person name="Boedeker C."/>
            <person name="Pinto D."/>
            <person name="Vollmers J."/>
            <person name="Rivas-Marin E."/>
            <person name="Kohn T."/>
            <person name="Peeters S.H."/>
            <person name="Heuer A."/>
            <person name="Rast P."/>
            <person name="Oberbeckmann S."/>
            <person name="Bunk B."/>
            <person name="Jeske O."/>
            <person name="Meyerdierks A."/>
            <person name="Storesund J.E."/>
            <person name="Kallscheuer N."/>
            <person name="Luecker S."/>
            <person name="Lage O.M."/>
            <person name="Pohl T."/>
            <person name="Merkel B.J."/>
            <person name="Hornburger P."/>
            <person name="Mueller R.-W."/>
            <person name="Bruemmer F."/>
            <person name="Labrenz M."/>
            <person name="Spormann A.M."/>
            <person name="Op den Camp H."/>
            <person name="Overmann J."/>
            <person name="Amann R."/>
            <person name="Jetten M.S.M."/>
            <person name="Mascher T."/>
            <person name="Medema M.H."/>
            <person name="Devos D.P."/>
            <person name="Kaster A.-K."/>
            <person name="Ovreas L."/>
            <person name="Rohde M."/>
            <person name="Galperin M.Y."/>
            <person name="Jogler C."/>
        </authorList>
    </citation>
    <scope>NUCLEOTIDE SEQUENCE [LARGE SCALE GENOMIC DNA]</scope>
    <source>
        <strain evidence="8 9">V22</strain>
    </source>
</reference>
<evidence type="ECO:0000256" key="7">
    <source>
        <dbReference type="RuleBase" id="RU003879"/>
    </source>
</evidence>
<comment type="subcellular location">
    <subcellularLocation>
        <location evidence="1">Cell membrane</location>
        <topology evidence="1">Single-pass membrane protein</topology>
    </subcellularLocation>
    <subcellularLocation>
        <location evidence="7">Cell membrane</location>
        <topology evidence="7">Single-pass type II membrane protein</topology>
    </subcellularLocation>
</comment>
<dbReference type="Proteomes" id="UP000319976">
    <property type="component" value="Chromosome"/>
</dbReference>
<evidence type="ECO:0000313" key="8">
    <source>
        <dbReference type="EMBL" id="QDT64458.1"/>
    </source>
</evidence>
<dbReference type="RefSeq" id="WP_145261638.1">
    <property type="nucleotide sequence ID" value="NZ_CP036316.1"/>
</dbReference>
<organism evidence="8 9">
    <name type="scientific">Calycomorphotria hydatis</name>
    <dbReference type="NCBI Taxonomy" id="2528027"/>
    <lineage>
        <taxon>Bacteria</taxon>
        <taxon>Pseudomonadati</taxon>
        <taxon>Planctomycetota</taxon>
        <taxon>Planctomycetia</taxon>
        <taxon>Planctomycetales</taxon>
        <taxon>Planctomycetaceae</taxon>
        <taxon>Calycomorphotria</taxon>
    </lineage>
</organism>
<dbReference type="EMBL" id="CP036316">
    <property type="protein sequence ID" value="QDT64458.1"/>
    <property type="molecule type" value="Genomic_DNA"/>
</dbReference>
<evidence type="ECO:0000313" key="9">
    <source>
        <dbReference type="Proteomes" id="UP000319976"/>
    </source>
</evidence>
<name>A0A517T7V6_9PLAN</name>
<dbReference type="PANTHER" id="PTHR30558">
    <property type="entry name" value="EXBD MEMBRANE COMPONENT OF PMF-DRIVEN MACROMOLECULE IMPORT SYSTEM"/>
    <property type="match status" value="1"/>
</dbReference>
<dbReference type="InterPro" id="IPR003400">
    <property type="entry name" value="ExbD"/>
</dbReference>
<dbReference type="AlphaFoldDB" id="A0A517T7V6"/>
<keyword evidence="4 7" id="KW-0812">Transmembrane</keyword>
<evidence type="ECO:0000256" key="3">
    <source>
        <dbReference type="ARBA" id="ARBA00022475"/>
    </source>
</evidence>
<evidence type="ECO:0000256" key="1">
    <source>
        <dbReference type="ARBA" id="ARBA00004162"/>
    </source>
</evidence>
<evidence type="ECO:0000256" key="6">
    <source>
        <dbReference type="ARBA" id="ARBA00023136"/>
    </source>
</evidence>
<keyword evidence="5" id="KW-1133">Transmembrane helix</keyword>
<dbReference type="Pfam" id="PF02472">
    <property type="entry name" value="ExbD"/>
    <property type="match status" value="1"/>
</dbReference>
<dbReference type="GO" id="GO:0022857">
    <property type="term" value="F:transmembrane transporter activity"/>
    <property type="evidence" value="ECO:0007669"/>
    <property type="project" value="InterPro"/>
</dbReference>
<evidence type="ECO:0000256" key="4">
    <source>
        <dbReference type="ARBA" id="ARBA00022692"/>
    </source>
</evidence>
<dbReference type="GO" id="GO:0005886">
    <property type="term" value="C:plasma membrane"/>
    <property type="evidence" value="ECO:0007669"/>
    <property type="project" value="UniProtKB-SubCell"/>
</dbReference>